<evidence type="ECO:0000256" key="2">
    <source>
        <dbReference type="ARBA" id="ARBA00022771"/>
    </source>
</evidence>
<sequence>MSKTVKTIPNSNKFRDKIRDKLEIQLGNKNSSINLEIGIYNYAIKEAERRKIIKKWDNKIFVRIYLNHVKSILMNLNENIVEQIKKKEIKPQNVAFMTHQELCPQKWANAIERKTIRDKVKFESKMEATTDTFTCRKCKSNRCSYYLLQTRSADEPMTCYVSCLDCGKRWKC</sequence>
<dbReference type="PANTHER" id="PTHR11477:SF0">
    <property type="entry name" value="IP08861P-RELATED"/>
    <property type="match status" value="1"/>
</dbReference>
<evidence type="ECO:0000259" key="4">
    <source>
        <dbReference type="PROSITE" id="PS51133"/>
    </source>
</evidence>
<proteinExistence type="predicted"/>
<accession>A0A6C0IKJ3</accession>
<dbReference type="SUPFAM" id="SSF57783">
    <property type="entry name" value="Zinc beta-ribbon"/>
    <property type="match status" value="1"/>
</dbReference>
<evidence type="ECO:0000313" key="5">
    <source>
        <dbReference type="EMBL" id="QHT93698.1"/>
    </source>
</evidence>
<reference evidence="5" key="1">
    <citation type="journal article" date="2020" name="Nature">
        <title>Giant virus diversity and host interactions through global metagenomics.</title>
        <authorList>
            <person name="Schulz F."/>
            <person name="Roux S."/>
            <person name="Paez-Espino D."/>
            <person name="Jungbluth S."/>
            <person name="Walsh D.A."/>
            <person name="Denef V.J."/>
            <person name="McMahon K.D."/>
            <person name="Konstantinidis K.T."/>
            <person name="Eloe-Fadrosh E.A."/>
            <person name="Kyrpides N.C."/>
            <person name="Woyke T."/>
        </authorList>
    </citation>
    <scope>NUCLEOTIDE SEQUENCE</scope>
    <source>
        <strain evidence="5">GVMAG-M-3300024258-14</strain>
    </source>
</reference>
<dbReference type="PROSITE" id="PS00466">
    <property type="entry name" value="ZF_TFIIS_1"/>
    <property type="match status" value="1"/>
</dbReference>
<dbReference type="EMBL" id="MN740210">
    <property type="protein sequence ID" value="QHT93698.1"/>
    <property type="molecule type" value="Genomic_DNA"/>
</dbReference>
<dbReference type="GO" id="GO:0006351">
    <property type="term" value="P:DNA-templated transcription"/>
    <property type="evidence" value="ECO:0007669"/>
    <property type="project" value="InterPro"/>
</dbReference>
<dbReference type="CDD" id="cd13749">
    <property type="entry name" value="Zn-ribbon_TFIIS"/>
    <property type="match status" value="1"/>
</dbReference>
<dbReference type="PROSITE" id="PS51133">
    <property type="entry name" value="ZF_TFIIS_2"/>
    <property type="match status" value="1"/>
</dbReference>
<evidence type="ECO:0000256" key="1">
    <source>
        <dbReference type="ARBA" id="ARBA00022723"/>
    </source>
</evidence>
<dbReference type="SMART" id="SM00440">
    <property type="entry name" value="ZnF_C2C2"/>
    <property type="match status" value="1"/>
</dbReference>
<keyword evidence="1" id="KW-0479">Metal-binding</keyword>
<dbReference type="InterPro" id="IPR001222">
    <property type="entry name" value="Znf_TFIIS"/>
</dbReference>
<protein>
    <recommendedName>
        <fullName evidence="4">TFIIS-type domain-containing protein</fullName>
    </recommendedName>
</protein>
<feature type="domain" description="TFIIS-type" evidence="4">
    <location>
        <begin position="131"/>
        <end position="171"/>
    </location>
</feature>
<dbReference type="Gene3D" id="2.20.25.10">
    <property type="match status" value="1"/>
</dbReference>
<evidence type="ECO:0000256" key="3">
    <source>
        <dbReference type="ARBA" id="ARBA00022833"/>
    </source>
</evidence>
<dbReference type="Gene3D" id="1.10.472.30">
    <property type="entry name" value="Transcription elongation factor S-II, central domain"/>
    <property type="match status" value="1"/>
</dbReference>
<dbReference type="SUPFAM" id="SSF46942">
    <property type="entry name" value="Elongation factor TFIIS domain 2"/>
    <property type="match status" value="1"/>
</dbReference>
<dbReference type="PANTHER" id="PTHR11477">
    <property type="entry name" value="TRANSCRIPTION FACTOR S-II ZINC FINGER DOMAIN-CONTAINING PROTEIN"/>
    <property type="match status" value="1"/>
</dbReference>
<dbReference type="Pfam" id="PF01096">
    <property type="entry name" value="Zn_ribbon_TFIIS"/>
    <property type="match status" value="1"/>
</dbReference>
<dbReference type="InterPro" id="IPR036575">
    <property type="entry name" value="TFIIS_cen_dom_sf"/>
</dbReference>
<dbReference type="GO" id="GO:0003676">
    <property type="term" value="F:nucleic acid binding"/>
    <property type="evidence" value="ECO:0007669"/>
    <property type="project" value="InterPro"/>
</dbReference>
<dbReference type="GO" id="GO:0005634">
    <property type="term" value="C:nucleus"/>
    <property type="evidence" value="ECO:0007669"/>
    <property type="project" value="TreeGrafter"/>
</dbReference>
<keyword evidence="3" id="KW-0862">Zinc</keyword>
<dbReference type="GO" id="GO:0008270">
    <property type="term" value="F:zinc ion binding"/>
    <property type="evidence" value="ECO:0007669"/>
    <property type="project" value="UniProtKB-KW"/>
</dbReference>
<keyword evidence="2" id="KW-0863">Zinc-finger</keyword>
<organism evidence="5">
    <name type="scientific">viral metagenome</name>
    <dbReference type="NCBI Taxonomy" id="1070528"/>
    <lineage>
        <taxon>unclassified sequences</taxon>
        <taxon>metagenomes</taxon>
        <taxon>organismal metagenomes</taxon>
    </lineage>
</organism>
<name>A0A6C0IKJ3_9ZZZZ</name>
<dbReference type="AlphaFoldDB" id="A0A6C0IKJ3"/>